<gene>
    <name evidence="2" type="ORF">S12H4_04195</name>
</gene>
<sequence length="192" mass="20092">MSNKNDEKPRTGEDTQEPTLDDLLNDLPLSDKSKKLLTGIISGVAGNLNQISTRLENLEKQPAADNPDIYSGLSAEQKYQVLMAKASGPAAAAQQGLLQALLARVGGGGGGGGGDVANLLKSAETIQGLRGMLFPEPSPLQMAMEKAQVAQVLSQTRLMNKVAGKATSDYLDKIETDLLGTETEAKAEAEAA</sequence>
<evidence type="ECO:0000313" key="2">
    <source>
        <dbReference type="EMBL" id="GAI72611.1"/>
    </source>
</evidence>
<protein>
    <submittedName>
        <fullName evidence="2">Uncharacterized protein</fullName>
    </submittedName>
</protein>
<comment type="caution">
    <text evidence="2">The sequence shown here is derived from an EMBL/GenBank/DDBJ whole genome shotgun (WGS) entry which is preliminary data.</text>
</comment>
<dbReference type="EMBL" id="BARW01001261">
    <property type="protein sequence ID" value="GAI72611.1"/>
    <property type="molecule type" value="Genomic_DNA"/>
</dbReference>
<proteinExistence type="predicted"/>
<feature type="compositionally biased region" description="Acidic residues" evidence="1">
    <location>
        <begin position="14"/>
        <end position="23"/>
    </location>
</feature>
<accession>X1S0B9</accession>
<evidence type="ECO:0000256" key="1">
    <source>
        <dbReference type="SAM" id="MobiDB-lite"/>
    </source>
</evidence>
<organism evidence="2">
    <name type="scientific">marine sediment metagenome</name>
    <dbReference type="NCBI Taxonomy" id="412755"/>
    <lineage>
        <taxon>unclassified sequences</taxon>
        <taxon>metagenomes</taxon>
        <taxon>ecological metagenomes</taxon>
    </lineage>
</organism>
<name>X1S0B9_9ZZZZ</name>
<feature type="region of interest" description="Disordered" evidence="1">
    <location>
        <begin position="1"/>
        <end position="23"/>
    </location>
</feature>
<reference evidence="2" key="1">
    <citation type="journal article" date="2014" name="Front. Microbiol.">
        <title>High frequency of phylogenetically diverse reductive dehalogenase-homologous genes in deep subseafloor sedimentary metagenomes.</title>
        <authorList>
            <person name="Kawai M."/>
            <person name="Futagami T."/>
            <person name="Toyoda A."/>
            <person name="Takaki Y."/>
            <person name="Nishi S."/>
            <person name="Hori S."/>
            <person name="Arai W."/>
            <person name="Tsubouchi T."/>
            <person name="Morono Y."/>
            <person name="Uchiyama I."/>
            <person name="Ito T."/>
            <person name="Fujiyama A."/>
            <person name="Inagaki F."/>
            <person name="Takami H."/>
        </authorList>
    </citation>
    <scope>NUCLEOTIDE SEQUENCE</scope>
    <source>
        <strain evidence="2">Expedition CK06-06</strain>
    </source>
</reference>
<feature type="compositionally biased region" description="Basic and acidic residues" evidence="1">
    <location>
        <begin position="1"/>
        <end position="13"/>
    </location>
</feature>
<dbReference type="AlphaFoldDB" id="X1S0B9"/>